<keyword evidence="2" id="KW-1185">Reference proteome</keyword>
<gene>
    <name evidence="1" type="ORF">EFQ99_32455</name>
</gene>
<dbReference type="Gene3D" id="3.30.565.10">
    <property type="entry name" value="Histidine kinase-like ATPase, C-terminal domain"/>
    <property type="match status" value="1"/>
</dbReference>
<comment type="caution">
    <text evidence="1">The sequence shown here is derived from an EMBL/GenBank/DDBJ whole genome shotgun (WGS) entry which is preliminary data.</text>
</comment>
<dbReference type="SUPFAM" id="SSF55874">
    <property type="entry name" value="ATPase domain of HSP90 chaperone/DNA topoisomerase II/histidine kinase"/>
    <property type="match status" value="1"/>
</dbReference>
<dbReference type="Proteomes" id="UP000278823">
    <property type="component" value="Unassembled WGS sequence"/>
</dbReference>
<evidence type="ECO:0000313" key="1">
    <source>
        <dbReference type="EMBL" id="RUM18829.1"/>
    </source>
</evidence>
<name>A0A3S0QQE1_9HYPH</name>
<protein>
    <recommendedName>
        <fullName evidence="3">ATP-binding protein</fullName>
    </recommendedName>
</protein>
<evidence type="ECO:0008006" key="3">
    <source>
        <dbReference type="Google" id="ProtNLM"/>
    </source>
</evidence>
<accession>A0A3S0QQE1</accession>
<dbReference type="InterPro" id="IPR036890">
    <property type="entry name" value="HATPase_C_sf"/>
</dbReference>
<dbReference type="EMBL" id="RJTH01000023">
    <property type="protein sequence ID" value="RUM18829.1"/>
    <property type="molecule type" value="Genomic_DNA"/>
</dbReference>
<proteinExistence type="predicted"/>
<dbReference type="RefSeq" id="WP_126925068.1">
    <property type="nucleotide sequence ID" value="NZ_ML133706.1"/>
</dbReference>
<evidence type="ECO:0000313" key="2">
    <source>
        <dbReference type="Proteomes" id="UP000278823"/>
    </source>
</evidence>
<dbReference type="AlphaFoldDB" id="A0A3S0QQE1"/>
<reference evidence="2" key="1">
    <citation type="submission" date="2018-11" db="EMBL/GenBank/DDBJ databases">
        <title>Rhizobium chutanense sp. nov., isolated from root nodules of Phaseolus vulgaris in China.</title>
        <authorList>
            <person name="Huo Y."/>
        </authorList>
    </citation>
    <scope>NUCLEOTIDE SEQUENCE [LARGE SCALE GENOMIC DNA]</scope>
    <source>
        <strain evidence="2">CCBAU 65647</strain>
    </source>
</reference>
<organism evidence="1 2">
    <name type="scientific">Rhizobium vallis</name>
    <dbReference type="NCBI Taxonomy" id="634290"/>
    <lineage>
        <taxon>Bacteria</taxon>
        <taxon>Pseudomonadati</taxon>
        <taxon>Pseudomonadota</taxon>
        <taxon>Alphaproteobacteria</taxon>
        <taxon>Hyphomicrobiales</taxon>
        <taxon>Rhizobiaceae</taxon>
        <taxon>Rhizobium/Agrobacterium group</taxon>
        <taxon>Rhizobium</taxon>
    </lineage>
</organism>
<dbReference type="OrthoDB" id="2041081at2"/>
<sequence length="658" mass="75179">MLDDTTFQPNLIRRVHNLALGPSTPSNSLVPLWEAIYNALHAIQDRFDEEWATRGKIDISLIDLESTNPSIEIRDNGIGLNRDNFNSFKTYDSDHKESRGGKGLGRLSWLKVFAEAHVVSHYVQDGELLRRTFTLVLDNEKPLADYSVEVVSGIDPGTTVVLRRMKSGYAKHFPTKFDTIVRKVVAHFLPYLISPVRPTITIGGAADLIELGAYLKEKELALSSIPLTINDEIAVKLEHNLLEKSVVEGKAAHKIYLAAHGRVVTEFDIGLALGLVTYIDRDGRSYAYAGVLSGKIFDDSVNSERTAFDLDAELLETIKRKTFEAIREVLSTQIDRVIQKQADITKSVIKKYPRYAYLVDDPKDFVVSSVPRNFRTAEQIYQQLAVLDYRDNRDIERKVEVLSKTEPREEDPVETGVTELLGRLTEHEFSVLADYTVRRKIVLDLLEKRLQYKPDGTMRHHSEEALHSFIVPMRVTNKEVHVDKHNLWIVDDKLTYYEYWASDKALKKIVAEHTSSDRPDVLLFAGRSAYHRPGTDQPVVIVEFKKPVRSDYDEEENPFVQIYGYIEDLQNGRILDKNGGQIQEVTPDTPFFCYIIADFTPNMRRWIKLAQINVPLPGGGGFYGYNPDYRCFVQALSYKYVLKDARLRNEAFFKQLKI</sequence>